<comment type="caution">
    <text evidence="2">The sequence shown here is derived from an EMBL/GenBank/DDBJ whole genome shotgun (WGS) entry which is preliminary data.</text>
</comment>
<sequence length="263" mass="28998">MKPTTLLPLLPLFLPALSTSTPPLTKRHALKYTSCSADQIQILQNTMADVSSLARAAARESEPANGFPTAWFGENIRSPSNEKINTRFEKMAGIGLSVPVHDVELDCAGTSICCFKGKIPVRLADEVANRGSVAACQAGRGADQIALCRGFWNWDVKQRVYELAPPVGKTRRPIEELGYRGQAYVLLHELTHALWGTYDIVDTVKDEFGKTVECLGYGQRCVLRYAKKNPTNVRRNADTYALFALAAYYGLDKFETNPDLLVG</sequence>
<proteinExistence type="predicted"/>
<gene>
    <name evidence="2" type="ORF">EJ04DRAFT_527469</name>
</gene>
<feature type="chain" id="PRO_5040152485" evidence="1">
    <location>
        <begin position="21"/>
        <end position="263"/>
    </location>
</feature>
<accession>A0A9P4UVD8</accession>
<dbReference type="Gene3D" id="3.40.390.10">
    <property type="entry name" value="Collagenase (Catalytic Domain)"/>
    <property type="match status" value="1"/>
</dbReference>
<dbReference type="GO" id="GO:0008237">
    <property type="term" value="F:metallopeptidase activity"/>
    <property type="evidence" value="ECO:0007669"/>
    <property type="project" value="InterPro"/>
</dbReference>
<evidence type="ECO:0000256" key="1">
    <source>
        <dbReference type="SAM" id="SignalP"/>
    </source>
</evidence>
<evidence type="ECO:0000313" key="3">
    <source>
        <dbReference type="Proteomes" id="UP000799444"/>
    </source>
</evidence>
<dbReference type="OrthoDB" id="3776587at2759"/>
<dbReference type="InterPro" id="IPR024079">
    <property type="entry name" value="MetalloPept_cat_dom_sf"/>
</dbReference>
<dbReference type="Proteomes" id="UP000799444">
    <property type="component" value="Unassembled WGS sequence"/>
</dbReference>
<name>A0A9P4UVD8_9PLEO</name>
<evidence type="ECO:0000313" key="2">
    <source>
        <dbReference type="EMBL" id="KAF2729852.1"/>
    </source>
</evidence>
<dbReference type="AlphaFoldDB" id="A0A9P4UVD8"/>
<keyword evidence="3" id="KW-1185">Reference proteome</keyword>
<dbReference type="EMBL" id="ML996233">
    <property type="protein sequence ID" value="KAF2729852.1"/>
    <property type="molecule type" value="Genomic_DNA"/>
</dbReference>
<protein>
    <submittedName>
        <fullName evidence="2">Zincin</fullName>
    </submittedName>
</protein>
<organism evidence="2 3">
    <name type="scientific">Polyplosphaeria fusca</name>
    <dbReference type="NCBI Taxonomy" id="682080"/>
    <lineage>
        <taxon>Eukaryota</taxon>
        <taxon>Fungi</taxon>
        <taxon>Dikarya</taxon>
        <taxon>Ascomycota</taxon>
        <taxon>Pezizomycotina</taxon>
        <taxon>Dothideomycetes</taxon>
        <taxon>Pleosporomycetidae</taxon>
        <taxon>Pleosporales</taxon>
        <taxon>Tetraplosphaeriaceae</taxon>
        <taxon>Polyplosphaeria</taxon>
    </lineage>
</organism>
<reference evidence="2" key="1">
    <citation type="journal article" date="2020" name="Stud. Mycol.">
        <title>101 Dothideomycetes genomes: a test case for predicting lifestyles and emergence of pathogens.</title>
        <authorList>
            <person name="Haridas S."/>
            <person name="Albert R."/>
            <person name="Binder M."/>
            <person name="Bloem J."/>
            <person name="Labutti K."/>
            <person name="Salamov A."/>
            <person name="Andreopoulos B."/>
            <person name="Baker S."/>
            <person name="Barry K."/>
            <person name="Bills G."/>
            <person name="Bluhm B."/>
            <person name="Cannon C."/>
            <person name="Castanera R."/>
            <person name="Culley D."/>
            <person name="Daum C."/>
            <person name="Ezra D."/>
            <person name="Gonzalez J."/>
            <person name="Henrissat B."/>
            <person name="Kuo A."/>
            <person name="Liang C."/>
            <person name="Lipzen A."/>
            <person name="Lutzoni F."/>
            <person name="Magnuson J."/>
            <person name="Mondo S."/>
            <person name="Nolan M."/>
            <person name="Ohm R."/>
            <person name="Pangilinan J."/>
            <person name="Park H.-J."/>
            <person name="Ramirez L."/>
            <person name="Alfaro M."/>
            <person name="Sun H."/>
            <person name="Tritt A."/>
            <person name="Yoshinaga Y."/>
            <person name="Zwiers L.-H."/>
            <person name="Turgeon B."/>
            <person name="Goodwin S."/>
            <person name="Spatafora J."/>
            <person name="Crous P."/>
            <person name="Grigoriev I."/>
        </authorList>
    </citation>
    <scope>NUCLEOTIDE SEQUENCE</scope>
    <source>
        <strain evidence="2">CBS 125425</strain>
    </source>
</reference>
<keyword evidence="1" id="KW-0732">Signal</keyword>
<feature type="signal peptide" evidence="1">
    <location>
        <begin position="1"/>
        <end position="20"/>
    </location>
</feature>
<dbReference type="SUPFAM" id="SSF55486">
    <property type="entry name" value="Metalloproteases ('zincins'), catalytic domain"/>
    <property type="match status" value="1"/>
</dbReference>